<proteinExistence type="predicted"/>
<feature type="domain" description="DUF8212" evidence="1">
    <location>
        <begin position="101"/>
        <end position="138"/>
    </location>
</feature>
<accession>A0A9W8Z9S9</accession>
<dbReference type="PANTHER" id="PTHR10622">
    <property type="entry name" value="HET DOMAIN-CONTAINING PROTEIN"/>
    <property type="match status" value="1"/>
</dbReference>
<dbReference type="Proteomes" id="UP001140510">
    <property type="component" value="Unassembled WGS sequence"/>
</dbReference>
<evidence type="ECO:0000313" key="3">
    <source>
        <dbReference type="Proteomes" id="UP001140510"/>
    </source>
</evidence>
<protein>
    <recommendedName>
        <fullName evidence="1">DUF8212 domain-containing protein</fullName>
    </recommendedName>
</protein>
<dbReference type="InterPro" id="IPR058525">
    <property type="entry name" value="DUF8212"/>
</dbReference>
<gene>
    <name evidence="2" type="ORF">N0V91_008011</name>
</gene>
<dbReference type="OrthoDB" id="3787959at2759"/>
<reference evidence="2" key="1">
    <citation type="submission" date="2022-10" db="EMBL/GenBank/DDBJ databases">
        <title>Tapping the CABI collections for fungal endophytes: first genome assemblies for Collariella, Neodidymelliopsis, Ascochyta clinopodiicola, Didymella pomorum, Didymosphaeria variabile, Neocosmospora piperis and Neocucurbitaria cava.</title>
        <authorList>
            <person name="Hill R."/>
        </authorList>
    </citation>
    <scope>NUCLEOTIDE SEQUENCE</scope>
    <source>
        <strain evidence="2">IMI 355091</strain>
    </source>
</reference>
<comment type="caution">
    <text evidence="2">The sequence shown here is derived from an EMBL/GenBank/DDBJ whole genome shotgun (WGS) entry which is preliminary data.</text>
</comment>
<name>A0A9W8Z9S9_9PLEO</name>
<dbReference type="AlphaFoldDB" id="A0A9W8Z9S9"/>
<organism evidence="2 3">
    <name type="scientific">Didymella pomorum</name>
    <dbReference type="NCBI Taxonomy" id="749634"/>
    <lineage>
        <taxon>Eukaryota</taxon>
        <taxon>Fungi</taxon>
        <taxon>Dikarya</taxon>
        <taxon>Ascomycota</taxon>
        <taxon>Pezizomycotina</taxon>
        <taxon>Dothideomycetes</taxon>
        <taxon>Pleosporomycetidae</taxon>
        <taxon>Pleosporales</taxon>
        <taxon>Pleosporineae</taxon>
        <taxon>Didymellaceae</taxon>
        <taxon>Didymella</taxon>
    </lineage>
</organism>
<evidence type="ECO:0000313" key="2">
    <source>
        <dbReference type="EMBL" id="KAJ4401347.1"/>
    </source>
</evidence>
<keyword evidence="3" id="KW-1185">Reference proteome</keyword>
<dbReference type="Pfam" id="PF26640">
    <property type="entry name" value="DUF8212"/>
    <property type="match status" value="1"/>
</dbReference>
<dbReference type="PANTHER" id="PTHR10622:SF10">
    <property type="entry name" value="HET DOMAIN-CONTAINING PROTEIN"/>
    <property type="match status" value="1"/>
</dbReference>
<evidence type="ECO:0000259" key="1">
    <source>
        <dbReference type="Pfam" id="PF26640"/>
    </source>
</evidence>
<sequence length="312" mass="35429">MFRWYKNAEICYVHLEDINASVLEGMPVDTKLLSHYRIDSLALITGVEQAYLTGADLSKASIAKRMYWAAGRVTTKVEDMAYSLLGLFDINMPLLYGEGAKAFTRLQEEILKETDDQSLFAWEPKLTHSGQVQHLRKVTLSEGIPVFARHPAEFLVSHDMEPCVSSGEMAMVGGKGLKIELPLFKTIRNADIQSPLRIAVLDWTKWRKGSMHDRIGIVLHKICSGHFMRHPTAPLTRVRAKDIDTRDLRTVFIRKVINDKVPSPSNSYLPHFNQKATRNRRLVVTSYLPQTWPQHTYLRNVTGTPEGDKSAK</sequence>
<dbReference type="EMBL" id="JAPEVA010000075">
    <property type="protein sequence ID" value="KAJ4401347.1"/>
    <property type="molecule type" value="Genomic_DNA"/>
</dbReference>